<dbReference type="RefSeq" id="WP_153118001.1">
    <property type="nucleotide sequence ID" value="NZ_JACIGE010000018.1"/>
</dbReference>
<accession>A0A840GEQ8</accession>
<dbReference type="EMBL" id="JACIGE010000018">
    <property type="protein sequence ID" value="MBB4249118.1"/>
    <property type="molecule type" value="Genomic_DNA"/>
</dbReference>
<dbReference type="Proteomes" id="UP000587070">
    <property type="component" value="Unassembled WGS sequence"/>
</dbReference>
<evidence type="ECO:0000313" key="3">
    <source>
        <dbReference type="Proteomes" id="UP000587070"/>
    </source>
</evidence>
<evidence type="ECO:0000256" key="1">
    <source>
        <dbReference type="SAM" id="MobiDB-lite"/>
    </source>
</evidence>
<reference evidence="2 3" key="1">
    <citation type="submission" date="2020-08" db="EMBL/GenBank/DDBJ databases">
        <title>Genome sequencing of Purple Non-Sulfur Bacteria from various extreme environments.</title>
        <authorList>
            <person name="Mayer M."/>
        </authorList>
    </citation>
    <scope>NUCLEOTIDE SEQUENCE [LARGE SCALE GENOMIC DNA]</scope>
    <source>
        <strain evidence="2 3">2761</strain>
    </source>
</reference>
<dbReference type="AlphaFoldDB" id="A0A840GEQ8"/>
<feature type="region of interest" description="Disordered" evidence="1">
    <location>
        <begin position="251"/>
        <end position="270"/>
    </location>
</feature>
<sequence>MPDPPSPIDTPEQFNEKAFFFFAALAQFGAEASALAASIDFDSTDIQRQVAVRFAATGSGDAIVGVLAPAITAYTTGLRVTTIPAAANSGGVATLDVGAGAKKIYKRASPAAVAISAGDYNGSGPFSFEYVSSLDGGAGGWILLDPIDSVPPGKIEFYARATAPVGRLKANGAAVSRAVYSSLDAAIYVGDALNATSLSGYRCTDPANPSTSRSVTGAYIVLPDIRGEHLRGWDDGRGVDAGRMLLSWQDSENKSHAHQQTTNAYDYGSGNDGTYTSGNSRGGSYASGNYTLSAGGTETRVRTVAFLACITY</sequence>
<name>A0A840GEQ8_RHOTE</name>
<dbReference type="Gene3D" id="3.90.1340.10">
    <property type="entry name" value="Phage tail collar domain"/>
    <property type="match status" value="1"/>
</dbReference>
<gene>
    <name evidence="2" type="ORF">GGD90_003522</name>
</gene>
<organism evidence="2 3">
    <name type="scientific">Rhodocyclus tenuis</name>
    <name type="common">Rhodospirillum tenue</name>
    <dbReference type="NCBI Taxonomy" id="1066"/>
    <lineage>
        <taxon>Bacteria</taxon>
        <taxon>Pseudomonadati</taxon>
        <taxon>Pseudomonadota</taxon>
        <taxon>Betaproteobacteria</taxon>
        <taxon>Rhodocyclales</taxon>
        <taxon>Rhodocyclaceae</taxon>
        <taxon>Rhodocyclus</taxon>
    </lineage>
</organism>
<evidence type="ECO:0000313" key="2">
    <source>
        <dbReference type="EMBL" id="MBB4249118.1"/>
    </source>
</evidence>
<keyword evidence="3" id="KW-1185">Reference proteome</keyword>
<dbReference type="SUPFAM" id="SSF88874">
    <property type="entry name" value="Receptor-binding domain of short tail fibre protein gp12"/>
    <property type="match status" value="1"/>
</dbReference>
<proteinExistence type="predicted"/>
<comment type="caution">
    <text evidence="2">The sequence shown here is derived from an EMBL/GenBank/DDBJ whole genome shotgun (WGS) entry which is preliminary data.</text>
</comment>
<dbReference type="InterPro" id="IPR037053">
    <property type="entry name" value="Phage_tail_collar_dom_sf"/>
</dbReference>
<dbReference type="OrthoDB" id="8592525at2"/>
<protein>
    <submittedName>
        <fullName evidence="2">Phage-related tail fiber protein</fullName>
    </submittedName>
</protein>